<sequence>MSLSSKLARTAVAATLTAAGTAAGYKLTTRVLRGRYSFAGKTCVVTGGSRGFGLVIARKLVRAGAAVAICARDADQVRRAADELARRGEPGRVVGGVCDVTNREDVRRFLKTVTEALGPVDLLVNNAGLISFGPQASLTAGDYENSLATHFWGPYFFSEEVLPMMKRRRSGRILNVASIGGRVPLVHGNAYTVGKHALVGYSEGLRSEAVKFGVYVTTVCPGLMRTGSPRHALIRGKHEVEYAGFKILDSLPGLSCSAEYAADAALEAVKDGRAEVITPWPFAAVATFHGVFRNFSLDLLGLLGRAMPDAPGPIGDQVTAAKKGYEVETPLSRSALTGLTERAAVRNNEV</sequence>
<dbReference type="InterPro" id="IPR036291">
    <property type="entry name" value="NAD(P)-bd_dom_sf"/>
</dbReference>
<dbReference type="PRINTS" id="PR00080">
    <property type="entry name" value="SDRFAMILY"/>
</dbReference>
<evidence type="ECO:0000313" key="5">
    <source>
        <dbReference type="Proteomes" id="UP000318741"/>
    </source>
</evidence>
<dbReference type="AlphaFoldDB" id="A0A517PFM2"/>
<proteinExistence type="inferred from homology"/>
<dbReference type="InterPro" id="IPR020904">
    <property type="entry name" value="Sc_DH/Rdtase_CS"/>
</dbReference>
<dbReference type="PANTHER" id="PTHR44196">
    <property type="entry name" value="DEHYDROGENASE/REDUCTASE SDR FAMILY MEMBER 7B"/>
    <property type="match status" value="1"/>
</dbReference>
<evidence type="ECO:0000256" key="1">
    <source>
        <dbReference type="ARBA" id="ARBA00006484"/>
    </source>
</evidence>
<dbReference type="GO" id="GO:0016020">
    <property type="term" value="C:membrane"/>
    <property type="evidence" value="ECO:0007669"/>
    <property type="project" value="TreeGrafter"/>
</dbReference>
<dbReference type="PANTHER" id="PTHR44196:SF1">
    <property type="entry name" value="DEHYDROGENASE_REDUCTASE SDR FAMILY MEMBER 7B"/>
    <property type="match status" value="1"/>
</dbReference>
<dbReference type="EC" id="1.3.1.-" evidence="4"/>
<dbReference type="SUPFAM" id="SSF51735">
    <property type="entry name" value="NAD(P)-binding Rossmann-fold domains"/>
    <property type="match status" value="1"/>
</dbReference>
<name>A0A517PFM2_9PLAN</name>
<dbReference type="Gene3D" id="3.40.50.720">
    <property type="entry name" value="NAD(P)-binding Rossmann-like Domain"/>
    <property type="match status" value="1"/>
</dbReference>
<dbReference type="OrthoDB" id="151996at2"/>
<evidence type="ECO:0000313" key="4">
    <source>
        <dbReference type="EMBL" id="QDT18155.1"/>
    </source>
</evidence>
<dbReference type="EMBL" id="CP036265">
    <property type="protein sequence ID" value="QDT18155.1"/>
    <property type="molecule type" value="Genomic_DNA"/>
</dbReference>
<dbReference type="PRINTS" id="PR00081">
    <property type="entry name" value="GDHRDH"/>
</dbReference>
<dbReference type="PROSITE" id="PS00061">
    <property type="entry name" value="ADH_SHORT"/>
    <property type="match status" value="1"/>
</dbReference>
<dbReference type="Proteomes" id="UP000318741">
    <property type="component" value="Chromosome"/>
</dbReference>
<dbReference type="InterPro" id="IPR002347">
    <property type="entry name" value="SDR_fam"/>
</dbReference>
<accession>A0A517PFM2</accession>
<dbReference type="Pfam" id="PF00106">
    <property type="entry name" value="adh_short"/>
    <property type="match status" value="1"/>
</dbReference>
<gene>
    <name evidence="4" type="primary">actIII</name>
    <name evidence="4" type="ORF">CA12_42960</name>
</gene>
<reference evidence="4 5" key="1">
    <citation type="submission" date="2019-02" db="EMBL/GenBank/DDBJ databases">
        <title>Deep-cultivation of Planctomycetes and their phenomic and genomic characterization uncovers novel biology.</title>
        <authorList>
            <person name="Wiegand S."/>
            <person name="Jogler M."/>
            <person name="Boedeker C."/>
            <person name="Pinto D."/>
            <person name="Vollmers J."/>
            <person name="Rivas-Marin E."/>
            <person name="Kohn T."/>
            <person name="Peeters S.H."/>
            <person name="Heuer A."/>
            <person name="Rast P."/>
            <person name="Oberbeckmann S."/>
            <person name="Bunk B."/>
            <person name="Jeske O."/>
            <person name="Meyerdierks A."/>
            <person name="Storesund J.E."/>
            <person name="Kallscheuer N."/>
            <person name="Luecker S."/>
            <person name="Lage O.M."/>
            <person name="Pohl T."/>
            <person name="Merkel B.J."/>
            <person name="Hornburger P."/>
            <person name="Mueller R.-W."/>
            <person name="Bruemmer F."/>
            <person name="Labrenz M."/>
            <person name="Spormann A.M."/>
            <person name="Op den Camp H."/>
            <person name="Overmann J."/>
            <person name="Amann R."/>
            <person name="Jetten M.S.M."/>
            <person name="Mascher T."/>
            <person name="Medema M.H."/>
            <person name="Devos D.P."/>
            <person name="Kaster A.-K."/>
            <person name="Ovreas L."/>
            <person name="Rohde M."/>
            <person name="Galperin M.Y."/>
            <person name="Jogler C."/>
        </authorList>
    </citation>
    <scope>NUCLEOTIDE SEQUENCE [LARGE SCALE GENOMIC DNA]</scope>
    <source>
        <strain evidence="4 5">CA12</strain>
    </source>
</reference>
<dbReference type="CDD" id="cd05233">
    <property type="entry name" value="SDR_c"/>
    <property type="match status" value="1"/>
</dbReference>
<dbReference type="RefSeq" id="WP_145361121.1">
    <property type="nucleotide sequence ID" value="NZ_CP036265.1"/>
</dbReference>
<protein>
    <submittedName>
        <fullName evidence="4">Ketoacyl reductase</fullName>
        <ecNumber evidence="4">1.3.1.-</ecNumber>
    </submittedName>
</protein>
<keyword evidence="2 4" id="KW-0560">Oxidoreductase</keyword>
<dbReference type="KEGG" id="acaf:CA12_42960"/>
<organism evidence="4 5">
    <name type="scientific">Alienimonas californiensis</name>
    <dbReference type="NCBI Taxonomy" id="2527989"/>
    <lineage>
        <taxon>Bacteria</taxon>
        <taxon>Pseudomonadati</taxon>
        <taxon>Planctomycetota</taxon>
        <taxon>Planctomycetia</taxon>
        <taxon>Planctomycetales</taxon>
        <taxon>Planctomycetaceae</taxon>
        <taxon>Alienimonas</taxon>
    </lineage>
</organism>
<comment type="similarity">
    <text evidence="1 3">Belongs to the short-chain dehydrogenases/reductases (SDR) family.</text>
</comment>
<evidence type="ECO:0000256" key="2">
    <source>
        <dbReference type="ARBA" id="ARBA00023002"/>
    </source>
</evidence>
<evidence type="ECO:0000256" key="3">
    <source>
        <dbReference type="RuleBase" id="RU000363"/>
    </source>
</evidence>
<dbReference type="GO" id="GO:0016491">
    <property type="term" value="F:oxidoreductase activity"/>
    <property type="evidence" value="ECO:0007669"/>
    <property type="project" value="UniProtKB-KW"/>
</dbReference>
<keyword evidence="5" id="KW-1185">Reference proteome</keyword>